<proteinExistence type="inferred from homology"/>
<evidence type="ECO:0000256" key="3">
    <source>
        <dbReference type="ARBA" id="ARBA00011206"/>
    </source>
</evidence>
<dbReference type="InterPro" id="IPR039748">
    <property type="entry name" value="RPC3"/>
</dbReference>
<dbReference type="InterPro" id="IPR036390">
    <property type="entry name" value="WH_DNA-bd_sf"/>
</dbReference>
<evidence type="ECO:0000313" key="13">
    <source>
        <dbReference type="EMBL" id="KZP29824.1"/>
    </source>
</evidence>
<dbReference type="InterPro" id="IPR008806">
    <property type="entry name" value="RNA_pol_III_Rpc82_C"/>
</dbReference>
<dbReference type="InterPro" id="IPR055207">
    <property type="entry name" value="POLR3C_WHD"/>
</dbReference>
<dbReference type="Gene3D" id="1.10.10.10">
    <property type="entry name" value="Winged helix-like DNA-binding domain superfamily/Winged helix DNA-binding domain"/>
    <property type="match status" value="4"/>
</dbReference>
<dbReference type="Proteomes" id="UP000076532">
    <property type="component" value="Unassembled WGS sequence"/>
</dbReference>
<evidence type="ECO:0000256" key="10">
    <source>
        <dbReference type="SAM" id="Coils"/>
    </source>
</evidence>
<dbReference type="EMBL" id="KV417531">
    <property type="protein sequence ID" value="KZP23704.1"/>
    <property type="molecule type" value="Genomic_DNA"/>
</dbReference>
<evidence type="ECO:0000313" key="12">
    <source>
        <dbReference type="EMBL" id="KZP23704.1"/>
    </source>
</evidence>
<organism evidence="13 14">
    <name type="scientific">Athelia psychrophila</name>
    <dbReference type="NCBI Taxonomy" id="1759441"/>
    <lineage>
        <taxon>Eukaryota</taxon>
        <taxon>Fungi</taxon>
        <taxon>Dikarya</taxon>
        <taxon>Basidiomycota</taxon>
        <taxon>Agaricomycotina</taxon>
        <taxon>Agaricomycetes</taxon>
        <taxon>Agaricomycetidae</taxon>
        <taxon>Atheliales</taxon>
        <taxon>Atheliaceae</taxon>
        <taxon>Athelia</taxon>
    </lineage>
</organism>
<gene>
    <name evidence="12" type="ORF">FIBSPDRAFT_1042848</name>
    <name evidence="13" type="ORF">FIBSPDRAFT_815444</name>
</gene>
<dbReference type="InterPro" id="IPR013197">
    <property type="entry name" value="RNA_pol_III_RPC82-rel_HTH"/>
</dbReference>
<dbReference type="Gene3D" id="6.10.140.1450">
    <property type="match status" value="1"/>
</dbReference>
<dbReference type="PROSITE" id="PS51344">
    <property type="entry name" value="HTH_TFE_IIE"/>
    <property type="match status" value="1"/>
</dbReference>
<dbReference type="GO" id="GO:0006351">
    <property type="term" value="P:DNA-templated transcription"/>
    <property type="evidence" value="ECO:0007669"/>
    <property type="project" value="InterPro"/>
</dbReference>
<evidence type="ECO:0000256" key="9">
    <source>
        <dbReference type="RuleBase" id="RU367076"/>
    </source>
</evidence>
<keyword evidence="6 9" id="KW-0804">Transcription</keyword>
<dbReference type="Pfam" id="PF08221">
    <property type="entry name" value="HTH_9"/>
    <property type="match status" value="1"/>
</dbReference>
<comment type="function">
    <text evidence="8 9">DNA-dependent RNA polymerase catalyzes the transcription of DNA into RNA using the four ribonucleoside triphosphates as substrates. Specific core component of RNA polymerase III which synthesizes small RNAs, such as 5S rRNA and tRNAs.</text>
</comment>
<dbReference type="PANTHER" id="PTHR12949">
    <property type="entry name" value="RNA POLYMERASE III DNA DIRECTED -RELATED"/>
    <property type="match status" value="1"/>
</dbReference>
<evidence type="ECO:0000256" key="6">
    <source>
        <dbReference type="ARBA" id="ARBA00023163"/>
    </source>
</evidence>
<dbReference type="PANTHER" id="PTHR12949:SF0">
    <property type="entry name" value="DNA-DIRECTED RNA POLYMERASE III SUBUNIT RPC3"/>
    <property type="match status" value="1"/>
</dbReference>
<dbReference type="GO" id="GO:0005666">
    <property type="term" value="C:RNA polymerase III complex"/>
    <property type="evidence" value="ECO:0007669"/>
    <property type="project" value="UniProtKB-UniRule"/>
</dbReference>
<evidence type="ECO:0000256" key="4">
    <source>
        <dbReference type="ARBA" id="ARBA00016689"/>
    </source>
</evidence>
<evidence type="ECO:0000256" key="1">
    <source>
        <dbReference type="ARBA" id="ARBA00004123"/>
    </source>
</evidence>
<keyword evidence="5 9" id="KW-0240">DNA-directed RNA polymerase</keyword>
<dbReference type="AlphaFoldDB" id="A0A166SU07"/>
<evidence type="ECO:0000256" key="5">
    <source>
        <dbReference type="ARBA" id="ARBA00022478"/>
    </source>
</evidence>
<reference evidence="13 14" key="1">
    <citation type="journal article" date="2016" name="Mol. Biol. Evol.">
        <title>Comparative Genomics of Early-Diverging Mushroom-Forming Fungi Provides Insights into the Origins of Lignocellulose Decay Capabilities.</title>
        <authorList>
            <person name="Nagy L.G."/>
            <person name="Riley R."/>
            <person name="Tritt A."/>
            <person name="Adam C."/>
            <person name="Daum C."/>
            <person name="Floudas D."/>
            <person name="Sun H."/>
            <person name="Yadav J.S."/>
            <person name="Pangilinan J."/>
            <person name="Larsson K.H."/>
            <person name="Matsuura K."/>
            <person name="Barry K."/>
            <person name="Labutti K."/>
            <person name="Kuo R."/>
            <person name="Ohm R.A."/>
            <person name="Bhattacharya S.S."/>
            <person name="Shirouzu T."/>
            <person name="Yoshinaga Y."/>
            <person name="Martin F.M."/>
            <person name="Grigoriev I.V."/>
            <person name="Hibbett D.S."/>
        </authorList>
    </citation>
    <scope>NUCLEOTIDE SEQUENCE [LARGE SCALE GENOMIC DNA]</scope>
    <source>
        <strain evidence="13 14">CBS 109695</strain>
    </source>
</reference>
<dbReference type="OrthoDB" id="272392at2759"/>
<evidence type="ECO:0000256" key="2">
    <source>
        <dbReference type="ARBA" id="ARBA00006835"/>
    </source>
</evidence>
<dbReference type="Pfam" id="PF05645">
    <property type="entry name" value="RNA_pol_Rpc82"/>
    <property type="match status" value="1"/>
</dbReference>
<protein>
    <recommendedName>
        <fullName evidence="4 9">DNA-directed RNA polymerase III subunit RPC3</fullName>
        <shortName evidence="9">RNA polymerase III subunit C3</shortName>
    </recommendedName>
</protein>
<evidence type="ECO:0000259" key="11">
    <source>
        <dbReference type="PROSITE" id="PS51344"/>
    </source>
</evidence>
<keyword evidence="7 9" id="KW-0539">Nucleus</keyword>
<comment type="subcellular location">
    <subcellularLocation>
        <location evidence="1 9">Nucleus</location>
    </subcellularLocation>
</comment>
<keyword evidence="14" id="KW-1185">Reference proteome</keyword>
<evidence type="ECO:0000256" key="8">
    <source>
        <dbReference type="ARBA" id="ARBA00025127"/>
    </source>
</evidence>
<dbReference type="SUPFAM" id="SSF46785">
    <property type="entry name" value="Winged helix' DNA-binding domain"/>
    <property type="match status" value="1"/>
</dbReference>
<dbReference type="InterPro" id="IPR036388">
    <property type="entry name" value="WH-like_DNA-bd_sf"/>
</dbReference>
<dbReference type="GO" id="GO:0003697">
    <property type="term" value="F:single-stranded DNA binding"/>
    <property type="evidence" value="ECO:0007669"/>
    <property type="project" value="UniProtKB-UniRule"/>
</dbReference>
<sequence length="540" mass="60818">MADAETARLCVQITSSQFGPLTAKVASVLLTRGRLPLAHLVRFTSLKPRTVRQAIIVLVQHNIVWHAVTEDEGEVLEVNTEECLTRLRFGRYVWQAEQLFGVEGAEILQIILDHGKLRSSDILSKLPAHHPKGPDAYQKVLHKLVTTTYLKPSTILSHVSPRDKRIKYEGEEKAKISGFPTAKELRQAAEKAEARLKLEEAEAEKVGLKVKAQKPGPRGVKRKAETEEVVDDEVFFRINYDKFNIHIRNKIIETAARERFNESAALVMRATLKATEAKQIGVSDIKSDPTSTANISLQLSDDADLSQGLILKPSKKHSNVALLKDYIGMLSSSDNPTPVGRAGSFLSMVGAKIQVEFEIVCRRLRRRVLEAVTRERHGEDGVRLLRLLLDTGMMDEKQISKVSMLSPKEARPLLSAMASESLVSIQEVPKSADRNPTRTFYLWYVDLHKAYSVLLGSLYKTLYNISVRRRAEEEEPALKAVLEKRERSDVSEDESLLTRMERETLQQWESKKEKLTVLEMRVEEAVFILRDLGALGIGDD</sequence>
<comment type="similarity">
    <text evidence="2 9">Belongs to the RNA polymerase beta chain family.</text>
</comment>
<name>A0A166SU07_9AGAM</name>
<dbReference type="Pfam" id="PF22536">
    <property type="entry name" value="WHD_POLR3C"/>
    <property type="match status" value="1"/>
</dbReference>
<feature type="domain" description="HTH TFE/IIEalpha-type" evidence="11">
    <location>
        <begin position="365"/>
        <end position="451"/>
    </location>
</feature>
<dbReference type="EMBL" id="KV417496">
    <property type="protein sequence ID" value="KZP29824.1"/>
    <property type="molecule type" value="Genomic_DNA"/>
</dbReference>
<evidence type="ECO:0000256" key="7">
    <source>
        <dbReference type="ARBA" id="ARBA00023242"/>
    </source>
</evidence>
<comment type="subunit">
    <text evidence="3 9">Component of the RNA polymerase III (Pol III) complex consisting of 17 subunits.</text>
</comment>
<feature type="coiled-coil region" evidence="10">
    <location>
        <begin position="182"/>
        <end position="211"/>
    </location>
</feature>
<evidence type="ECO:0000313" key="14">
    <source>
        <dbReference type="Proteomes" id="UP000076532"/>
    </source>
</evidence>
<accession>A0A166SU07</accession>
<dbReference type="STRING" id="436010.A0A166SU07"/>
<dbReference type="InterPro" id="IPR017919">
    <property type="entry name" value="TFIIE/TFIIEa_HTH"/>
</dbReference>
<keyword evidence="10" id="KW-0175">Coiled coil</keyword>